<evidence type="ECO:0000313" key="7">
    <source>
        <dbReference type="EMBL" id="GET35721.1"/>
    </source>
</evidence>
<dbReference type="CDD" id="cd16025">
    <property type="entry name" value="PAS_like"/>
    <property type="match status" value="1"/>
</dbReference>
<dbReference type="SUPFAM" id="SSF53649">
    <property type="entry name" value="Alkaline phosphatase-like"/>
    <property type="match status" value="1"/>
</dbReference>
<evidence type="ECO:0000313" key="8">
    <source>
        <dbReference type="Proteomes" id="UP001050975"/>
    </source>
</evidence>
<keyword evidence="2" id="KW-0479">Metal-binding</keyword>
<dbReference type="InterPro" id="IPR000917">
    <property type="entry name" value="Sulfatase_N"/>
</dbReference>
<dbReference type="PANTHER" id="PTHR42693:SF43">
    <property type="entry name" value="BLL2667 PROTEIN"/>
    <property type="match status" value="1"/>
</dbReference>
<dbReference type="Gene3D" id="3.40.720.10">
    <property type="entry name" value="Alkaline Phosphatase, subunit A"/>
    <property type="match status" value="1"/>
</dbReference>
<dbReference type="PROSITE" id="PS00149">
    <property type="entry name" value="SULFATASE_2"/>
    <property type="match status" value="1"/>
</dbReference>
<dbReference type="GO" id="GO:0046872">
    <property type="term" value="F:metal ion binding"/>
    <property type="evidence" value="ECO:0007669"/>
    <property type="project" value="UniProtKB-KW"/>
</dbReference>
<evidence type="ECO:0000256" key="2">
    <source>
        <dbReference type="ARBA" id="ARBA00022723"/>
    </source>
</evidence>
<dbReference type="GO" id="GO:0016787">
    <property type="term" value="F:hydrolase activity"/>
    <property type="evidence" value="ECO:0007669"/>
    <property type="project" value="UniProtKB-KW"/>
</dbReference>
<dbReference type="PANTHER" id="PTHR42693">
    <property type="entry name" value="ARYLSULFATASE FAMILY MEMBER"/>
    <property type="match status" value="1"/>
</dbReference>
<comment type="similarity">
    <text evidence="1">Belongs to the sulfatase family.</text>
</comment>
<feature type="domain" description="Sulfatase N-terminal" evidence="6">
    <location>
        <begin position="33"/>
        <end position="496"/>
    </location>
</feature>
<dbReference type="EMBL" id="BLAY01000004">
    <property type="protein sequence ID" value="GET35721.1"/>
    <property type="molecule type" value="Genomic_DNA"/>
</dbReference>
<gene>
    <name evidence="7" type="ORF">MiSe_04660</name>
</gene>
<dbReference type="InterPro" id="IPR017850">
    <property type="entry name" value="Alkaline_phosphatase_core_sf"/>
</dbReference>
<dbReference type="Proteomes" id="UP001050975">
    <property type="component" value="Unassembled WGS sequence"/>
</dbReference>
<keyword evidence="4" id="KW-0106">Calcium</keyword>
<evidence type="ECO:0000256" key="5">
    <source>
        <dbReference type="SAM" id="MobiDB-lite"/>
    </source>
</evidence>
<organism evidence="7 8">
    <name type="scientific">Microseira wollei NIES-4236</name>
    <dbReference type="NCBI Taxonomy" id="2530354"/>
    <lineage>
        <taxon>Bacteria</taxon>
        <taxon>Bacillati</taxon>
        <taxon>Cyanobacteriota</taxon>
        <taxon>Cyanophyceae</taxon>
        <taxon>Oscillatoriophycideae</taxon>
        <taxon>Aerosakkonematales</taxon>
        <taxon>Aerosakkonemataceae</taxon>
        <taxon>Microseira</taxon>
    </lineage>
</organism>
<accession>A0AAV3X3D9</accession>
<dbReference type="RefSeq" id="WP_226574029.1">
    <property type="nucleotide sequence ID" value="NZ_BLAY01000004.1"/>
</dbReference>
<sequence length="933" mass="105004">MTKQFNGTIALDIRDSVPDWEPYAEPKAPEGSPNILYIVIDDTGFGAWDMFGGKIKMPNFNEYVAKPGLIYTNFHTTALCSPTRSSLLNGRNANSNGMACIEEATSGFPGSNGRIPFENALLSEVLVERGYNTYAIGKWHLLPEEEANMAATKRHWPLGRGFERYYGFLGGETDQWYPDIIYDNHLIEPPYKPDMEDTEKGYHLSKDFVDKAIQFIKDAKVIAPDKPWMLYFSPGANHAPHQIWPQKIYDYGYNTGEMDADGKYPMETSVFKDGYEKYREDVFTKMKEMGIFLDDTELPPINPHGEHLHEEGKPDFVGPAGQPWPQTEYVRPWDTLTDQEKELFVRMAETYAAFSTYTDEQIGRLFKYLEDSGQLDNTIIIALADNGASAEGGPNGSVNENLFFNDIPDDPGYNYSKIGVLGTDQTYNHYPTGWACAFDTPFKYWKRWSGYEGGSAAPFMISWPQGIPKAKDLKPDFRKQYIHAVDLVPTLYECLGLEPPEVVKGYTQNPIEGISFKYTFAPGYADPNYVAPDDDPNKPKKVKQTQFYAMLGTRGIYHKGWHACTFHPPTPSDWSNFPLDKWELYFMAEDPNLTDREKEQLTQLKDQYPFVADPTQCKDLAEQFPEKLEEMKNIWFAQAGKYNGLPLDDRSTSEVLGEPRPQLSEPRNDYTYYPGCSEVPEAVAVNIRGRSYKITATVDFSNSEEISAVPAIQGMTLSVGGQLHQISGPMDLSQGATINIGGRSYNIKTVVEKVPTLPAKVLPELNQQVKGVLFAHGGRFGGHSLYIHENQLCYVYNWLGQYEQKVSCPLPENPSGCYTFSAQFDKTDTDDQNSTLGNVSLYINDEQQNLDISINGELLPSGQTAEFKTQPGKFSLSGEGLNVGRDGGQPVSRDYESPGEFEGATIQQVVVHVENDQEETNTEKEFAGMLWRD</sequence>
<dbReference type="Pfam" id="PF00884">
    <property type="entry name" value="Sulfatase"/>
    <property type="match status" value="1"/>
</dbReference>
<evidence type="ECO:0000256" key="3">
    <source>
        <dbReference type="ARBA" id="ARBA00022801"/>
    </source>
</evidence>
<comment type="caution">
    <text evidence="7">The sequence shown here is derived from an EMBL/GenBank/DDBJ whole genome shotgun (WGS) entry which is preliminary data.</text>
</comment>
<evidence type="ECO:0000259" key="6">
    <source>
        <dbReference type="Pfam" id="PF00884"/>
    </source>
</evidence>
<keyword evidence="8" id="KW-1185">Reference proteome</keyword>
<evidence type="ECO:0000256" key="4">
    <source>
        <dbReference type="ARBA" id="ARBA00022837"/>
    </source>
</evidence>
<proteinExistence type="inferred from homology"/>
<evidence type="ECO:0000256" key="1">
    <source>
        <dbReference type="ARBA" id="ARBA00008779"/>
    </source>
</evidence>
<name>A0AAV3X3D9_9CYAN</name>
<dbReference type="AlphaFoldDB" id="A0AAV3X3D9"/>
<feature type="region of interest" description="Disordered" evidence="5">
    <location>
        <begin position="876"/>
        <end position="898"/>
    </location>
</feature>
<dbReference type="InterPro" id="IPR050738">
    <property type="entry name" value="Sulfatase"/>
</dbReference>
<reference evidence="7" key="1">
    <citation type="submission" date="2019-10" db="EMBL/GenBank/DDBJ databases">
        <title>Draft genome sequece of Microseira wollei NIES-4236.</title>
        <authorList>
            <person name="Yamaguchi H."/>
            <person name="Suzuki S."/>
            <person name="Kawachi M."/>
        </authorList>
    </citation>
    <scope>NUCLEOTIDE SEQUENCE</scope>
    <source>
        <strain evidence="7">NIES-4236</strain>
    </source>
</reference>
<protein>
    <submittedName>
        <fullName evidence="7">Sulfatase</fullName>
    </submittedName>
</protein>
<dbReference type="InterPro" id="IPR024607">
    <property type="entry name" value="Sulfatase_CS"/>
</dbReference>
<keyword evidence="3" id="KW-0378">Hydrolase</keyword>